<feature type="domain" description="Exocyst complex component EXOC2/Sec5 N-terminal" evidence="6">
    <location>
        <begin position="178"/>
        <end position="374"/>
    </location>
</feature>
<dbReference type="Pfam" id="PF15469">
    <property type="entry name" value="Sec5"/>
    <property type="match status" value="1"/>
</dbReference>
<dbReference type="PANTHER" id="PTHR13043">
    <property type="entry name" value="EXOCYST COMPLEX COMPONENT SEC5"/>
    <property type="match status" value="1"/>
</dbReference>
<feature type="compositionally biased region" description="Acidic residues" evidence="5">
    <location>
        <begin position="47"/>
        <end position="67"/>
    </location>
</feature>
<evidence type="ECO:0000259" key="6">
    <source>
        <dbReference type="Pfam" id="PF15469"/>
    </source>
</evidence>
<name>A0A061RKG4_9CHLO</name>
<dbReference type="InterPro" id="IPR039481">
    <property type="entry name" value="EXOC2/Sec5_N_dom"/>
</dbReference>
<comment type="function">
    <text evidence="4">Component of the exocyst complex involved in the docking of exocytic vesicles with fusion sites on the plasma membrane.</text>
</comment>
<evidence type="ECO:0000256" key="4">
    <source>
        <dbReference type="RuleBase" id="RU365069"/>
    </source>
</evidence>
<feature type="compositionally biased region" description="Acidic residues" evidence="5">
    <location>
        <begin position="1"/>
        <end position="18"/>
    </location>
</feature>
<evidence type="ECO:0000256" key="5">
    <source>
        <dbReference type="SAM" id="MobiDB-lite"/>
    </source>
</evidence>
<evidence type="ECO:0000256" key="3">
    <source>
        <dbReference type="ARBA" id="ARBA00022483"/>
    </source>
</evidence>
<dbReference type="InterPro" id="IPR029175">
    <property type="entry name" value="EXOC2/Sec5"/>
</dbReference>
<gene>
    <name evidence="7" type="primary">EXOC2</name>
    <name evidence="7" type="ORF">TSPGSL018_31194</name>
</gene>
<sequence>MTQNDDISELELSSDDNAEGSTFGLPTGDGTSMGTALRRREKSVSSSEEEDDREGGDAGEEEAEEYLAEGPVEWADVDEAELRHTAARLCSLGRAATATEAASSSLTAEVSDSADLLGLGRIDLRSLSLVPQNEAHSSRRVAPAAAAPQRGIKRHGRRRRLEKASEPGDGAAAPSRLDRNKVLPTGDRFDPEQYLAVVHSETPAEDLRHGVELLKRTVAERNSQLKDLVKDNFERFIGCKTTIDEIHERIRESESGAAPGAVSTQQLAQRVSELSSDAQSVFASLLERHKQVERVYSVVGLLKRFGPLFSLPTRIRQLADAQDHEAIIGEYRRARQLVGKNKEGIWSSLMGEVDKVVEGVVDELVTKLVTPSTAPEEALEAIE</sequence>
<comment type="similarity">
    <text evidence="1 4">Belongs to the SEC5 family.</text>
</comment>
<keyword evidence="4" id="KW-0653">Protein transport</keyword>
<proteinExistence type="inferred from homology"/>
<feature type="region of interest" description="Disordered" evidence="5">
    <location>
        <begin position="133"/>
        <end position="184"/>
    </location>
</feature>
<keyword evidence="3 4" id="KW-0268">Exocytosis</keyword>
<dbReference type="PANTHER" id="PTHR13043:SF1">
    <property type="entry name" value="EXOCYST COMPLEX COMPONENT 2"/>
    <property type="match status" value="1"/>
</dbReference>
<accession>A0A061RKG4</accession>
<evidence type="ECO:0000256" key="1">
    <source>
        <dbReference type="ARBA" id="ARBA00010578"/>
    </source>
</evidence>
<dbReference type="GO" id="GO:0000145">
    <property type="term" value="C:exocyst"/>
    <property type="evidence" value="ECO:0007669"/>
    <property type="project" value="UniProtKB-UniRule"/>
</dbReference>
<dbReference type="GO" id="GO:0006887">
    <property type="term" value="P:exocytosis"/>
    <property type="evidence" value="ECO:0007669"/>
    <property type="project" value="UniProtKB-KW"/>
</dbReference>
<keyword evidence="2 4" id="KW-0813">Transport</keyword>
<organism evidence="7">
    <name type="scientific">Tetraselmis sp. GSL018</name>
    <dbReference type="NCBI Taxonomy" id="582737"/>
    <lineage>
        <taxon>Eukaryota</taxon>
        <taxon>Viridiplantae</taxon>
        <taxon>Chlorophyta</taxon>
        <taxon>core chlorophytes</taxon>
        <taxon>Chlorodendrophyceae</taxon>
        <taxon>Chlorodendrales</taxon>
        <taxon>Chlorodendraceae</taxon>
        <taxon>Tetraselmis</taxon>
    </lineage>
</organism>
<evidence type="ECO:0000313" key="7">
    <source>
        <dbReference type="EMBL" id="JAC72493.1"/>
    </source>
</evidence>
<comment type="subunit">
    <text evidence="4">Component of the exocyst complex.</text>
</comment>
<feature type="region of interest" description="Disordered" evidence="5">
    <location>
        <begin position="1"/>
        <end position="79"/>
    </location>
</feature>
<reference evidence="7" key="1">
    <citation type="submission" date="2014-05" db="EMBL/GenBank/DDBJ databases">
        <title>The transcriptome of the halophilic microalga Tetraselmis sp. GSL018 isolated from the Great Salt Lake, Utah.</title>
        <authorList>
            <person name="Jinkerson R.E."/>
            <person name="D'Adamo S."/>
            <person name="Posewitz M.C."/>
        </authorList>
    </citation>
    <scope>NUCLEOTIDE SEQUENCE</scope>
    <source>
        <strain evidence="7">GSL018</strain>
    </source>
</reference>
<feature type="compositionally biased region" description="Basic residues" evidence="5">
    <location>
        <begin position="151"/>
        <end position="161"/>
    </location>
</feature>
<dbReference type="AlphaFoldDB" id="A0A061RKG4"/>
<dbReference type="GO" id="GO:0006893">
    <property type="term" value="P:Golgi to plasma membrane transport"/>
    <property type="evidence" value="ECO:0007669"/>
    <property type="project" value="UniProtKB-UniRule"/>
</dbReference>
<dbReference type="GO" id="GO:0015031">
    <property type="term" value="P:protein transport"/>
    <property type="evidence" value="ECO:0007669"/>
    <property type="project" value="UniProtKB-KW"/>
</dbReference>
<dbReference type="EMBL" id="GBEZ01013494">
    <property type="protein sequence ID" value="JAC72493.1"/>
    <property type="molecule type" value="Transcribed_RNA"/>
</dbReference>
<protein>
    <recommendedName>
        <fullName evidence="4">Exocyst complex component SEC5</fullName>
    </recommendedName>
</protein>
<evidence type="ECO:0000256" key="2">
    <source>
        <dbReference type="ARBA" id="ARBA00022448"/>
    </source>
</evidence>